<keyword evidence="5" id="KW-0406">Ion transport</keyword>
<evidence type="ECO:0000256" key="8">
    <source>
        <dbReference type="ARBA" id="ARBA00023303"/>
    </source>
</evidence>
<dbReference type="RefSeq" id="WP_243536470.1">
    <property type="nucleotide sequence ID" value="NZ_CP093442.1"/>
</dbReference>
<evidence type="ECO:0000256" key="5">
    <source>
        <dbReference type="ARBA" id="ARBA00023065"/>
    </source>
</evidence>
<feature type="transmembrane region" description="Helical" evidence="9">
    <location>
        <begin position="37"/>
        <end position="55"/>
    </location>
</feature>
<organism evidence="11 12">
    <name type="scientific">Bdellovibrio reynosensis</name>
    <dbReference type="NCBI Taxonomy" id="2835041"/>
    <lineage>
        <taxon>Bacteria</taxon>
        <taxon>Pseudomonadati</taxon>
        <taxon>Bdellovibrionota</taxon>
        <taxon>Bdellovibrionia</taxon>
        <taxon>Bdellovibrionales</taxon>
        <taxon>Pseudobdellovibrionaceae</taxon>
        <taxon>Bdellovibrio</taxon>
    </lineage>
</organism>
<dbReference type="Gene3D" id="2.60.120.10">
    <property type="entry name" value="Jelly Rolls"/>
    <property type="match status" value="1"/>
</dbReference>
<keyword evidence="2" id="KW-0813">Transport</keyword>
<accession>A0ABY4C6Q5</accession>
<keyword evidence="4 9" id="KW-1133">Transmembrane helix</keyword>
<dbReference type="Gene3D" id="1.10.287.70">
    <property type="match status" value="1"/>
</dbReference>
<keyword evidence="6 9" id="KW-0472">Membrane</keyword>
<dbReference type="PROSITE" id="PS00889">
    <property type="entry name" value="CNMP_BINDING_2"/>
    <property type="match status" value="1"/>
</dbReference>
<dbReference type="CDD" id="cd00038">
    <property type="entry name" value="CAP_ED"/>
    <property type="match status" value="1"/>
</dbReference>
<dbReference type="PANTHER" id="PTHR45638:SF11">
    <property type="entry name" value="CYCLIC NUCLEOTIDE-GATED CATION CHANNEL SUBUNIT A"/>
    <property type="match status" value="1"/>
</dbReference>
<reference evidence="11" key="1">
    <citation type="submission" date="2022-03" db="EMBL/GenBank/DDBJ databases">
        <title>Genome Identification and Characterization of new species Bdellovibrio reynosense LBG001 sp. nov. from a Mexico soil sample.</title>
        <authorList>
            <person name="Camilli A."/>
            <person name="Ajao Y."/>
            <person name="Guo X."/>
        </authorList>
    </citation>
    <scope>NUCLEOTIDE SEQUENCE</scope>
    <source>
        <strain evidence="11">LBG001</strain>
    </source>
</reference>
<evidence type="ECO:0000256" key="1">
    <source>
        <dbReference type="ARBA" id="ARBA00004141"/>
    </source>
</evidence>
<dbReference type="PANTHER" id="PTHR45638">
    <property type="entry name" value="CYCLIC NUCLEOTIDE-GATED CATION CHANNEL SUBUNIT A"/>
    <property type="match status" value="1"/>
</dbReference>
<dbReference type="PROSITE" id="PS50042">
    <property type="entry name" value="CNMP_BINDING_3"/>
    <property type="match status" value="1"/>
</dbReference>
<evidence type="ECO:0000256" key="6">
    <source>
        <dbReference type="ARBA" id="ARBA00023136"/>
    </source>
</evidence>
<dbReference type="PRINTS" id="PR00103">
    <property type="entry name" value="CAMPKINASE"/>
</dbReference>
<dbReference type="InterPro" id="IPR018488">
    <property type="entry name" value="cNMP-bd_CS"/>
</dbReference>
<evidence type="ECO:0000256" key="3">
    <source>
        <dbReference type="ARBA" id="ARBA00022692"/>
    </source>
</evidence>
<dbReference type="InterPro" id="IPR018490">
    <property type="entry name" value="cNMP-bd_dom_sf"/>
</dbReference>
<feature type="transmembrane region" description="Helical" evidence="9">
    <location>
        <begin position="192"/>
        <end position="218"/>
    </location>
</feature>
<comment type="subcellular location">
    <subcellularLocation>
        <location evidence="1">Membrane</location>
        <topology evidence="1">Multi-pass membrane protein</topology>
    </subcellularLocation>
</comment>
<dbReference type="Proteomes" id="UP000830116">
    <property type="component" value="Chromosome"/>
</dbReference>
<evidence type="ECO:0000313" key="12">
    <source>
        <dbReference type="Proteomes" id="UP000830116"/>
    </source>
</evidence>
<evidence type="ECO:0000256" key="7">
    <source>
        <dbReference type="ARBA" id="ARBA00023286"/>
    </source>
</evidence>
<dbReference type="Gene3D" id="1.10.287.630">
    <property type="entry name" value="Helix hairpin bin"/>
    <property type="match status" value="1"/>
</dbReference>
<feature type="transmembrane region" description="Helical" evidence="9">
    <location>
        <begin position="125"/>
        <end position="150"/>
    </location>
</feature>
<evidence type="ECO:0000256" key="9">
    <source>
        <dbReference type="SAM" id="Phobius"/>
    </source>
</evidence>
<name>A0ABY4C6Q5_9BACT</name>
<dbReference type="SUPFAM" id="SSF51206">
    <property type="entry name" value="cAMP-binding domain-like"/>
    <property type="match status" value="1"/>
</dbReference>
<keyword evidence="3 9" id="KW-0812">Transmembrane</keyword>
<keyword evidence="8" id="KW-0407">Ion channel</keyword>
<feature type="transmembrane region" description="Helical" evidence="9">
    <location>
        <begin position="67"/>
        <end position="91"/>
    </location>
</feature>
<dbReference type="InterPro" id="IPR014710">
    <property type="entry name" value="RmlC-like_jellyroll"/>
</dbReference>
<dbReference type="Pfam" id="PF00027">
    <property type="entry name" value="cNMP_binding"/>
    <property type="match status" value="1"/>
</dbReference>
<feature type="domain" description="Cyclic nucleotide-binding" evidence="10">
    <location>
        <begin position="296"/>
        <end position="394"/>
    </location>
</feature>
<sequence length="414" mass="47006">MRKIQTLKVFSVIGAFLVGFWVPLRLIGYLTDSSVEIMFDLLISLVAGANIYLYFSTTKRSIKDYRSWLNLGLLCDVICLMPLSLFGLLLFNTTYSGLLLFNLLAARHVKHIKSFLDQFDNLQPIVYRLVPIFVMLPILIHLAACAWIGLGSGSAGPDPDKLFEYVKAMYWAFTTLTTVGYGDISAKTMSQMIFTCGVQVIGVGLFGFILSNVAGLLARQDAAREHHMDNLDKIETYMVSHHIPNEMRTKVRSYYHYMWQNKKGYQDHSIIEDLPKKIQSELIFHINKPILEKVPFLKGASRELVEELMNELETRVYVPGERVFKAGDVGDAMYFIHKGQVDILTKDDKLIATLGEGFFFGEMALIFEGPRTAGVVAKQFCDLYVLKKESFAHVCDKYPEFLDHIHKVVQQRAG</sequence>
<keyword evidence="7" id="KW-1071">Ligand-gated ion channel</keyword>
<evidence type="ECO:0000256" key="2">
    <source>
        <dbReference type="ARBA" id="ARBA00022448"/>
    </source>
</evidence>
<dbReference type="SMART" id="SM00100">
    <property type="entry name" value="cNMP"/>
    <property type="match status" value="1"/>
</dbReference>
<evidence type="ECO:0000313" key="11">
    <source>
        <dbReference type="EMBL" id="UOF00484.1"/>
    </source>
</evidence>
<dbReference type="InterPro" id="IPR000595">
    <property type="entry name" value="cNMP-bd_dom"/>
</dbReference>
<dbReference type="SUPFAM" id="SSF81324">
    <property type="entry name" value="Voltage-gated potassium channels"/>
    <property type="match status" value="1"/>
</dbReference>
<feature type="transmembrane region" description="Helical" evidence="9">
    <location>
        <begin position="12"/>
        <end position="31"/>
    </location>
</feature>
<proteinExistence type="predicted"/>
<evidence type="ECO:0000259" key="10">
    <source>
        <dbReference type="PROSITE" id="PS50042"/>
    </source>
</evidence>
<dbReference type="InterPro" id="IPR050866">
    <property type="entry name" value="CNG_cation_channel"/>
</dbReference>
<keyword evidence="12" id="KW-1185">Reference proteome</keyword>
<protein>
    <submittedName>
        <fullName evidence="11">Cyclic nucleotide-binding domain-containing protein</fullName>
    </submittedName>
</protein>
<dbReference type="Pfam" id="PF07885">
    <property type="entry name" value="Ion_trans_2"/>
    <property type="match status" value="1"/>
</dbReference>
<gene>
    <name evidence="11" type="ORF">MNR06_12320</name>
</gene>
<dbReference type="InterPro" id="IPR013099">
    <property type="entry name" value="K_chnl_dom"/>
</dbReference>
<evidence type="ECO:0000256" key="4">
    <source>
        <dbReference type="ARBA" id="ARBA00022989"/>
    </source>
</evidence>
<dbReference type="EMBL" id="CP093442">
    <property type="protein sequence ID" value="UOF00484.1"/>
    <property type="molecule type" value="Genomic_DNA"/>
</dbReference>